<dbReference type="Proteomes" id="UP000315750">
    <property type="component" value="Chromosome"/>
</dbReference>
<organism evidence="1 2">
    <name type="scientific">Aeoliella mucimassa</name>
    <dbReference type="NCBI Taxonomy" id="2527972"/>
    <lineage>
        <taxon>Bacteria</taxon>
        <taxon>Pseudomonadati</taxon>
        <taxon>Planctomycetota</taxon>
        <taxon>Planctomycetia</taxon>
        <taxon>Pirellulales</taxon>
        <taxon>Lacipirellulaceae</taxon>
        <taxon>Aeoliella</taxon>
    </lineage>
</organism>
<dbReference type="RefSeq" id="WP_145249384.1">
    <property type="nucleotide sequence ID" value="NZ_CP036278.1"/>
</dbReference>
<dbReference type="KEGG" id="amuc:Pan181_41530"/>
<sequence length="127" mass="14138">MTKSSTLAPAPPNKNKAMTIDQHIRKLFVDCYVGLPHIDVRMHQAAEHMTAAFIDWLIEDLVTVDEVRACSTFEELLTLGSEVAEKRIAQLPPELQAVARESIDNANKVLREELALLKQEVGLVPPP</sequence>
<reference evidence="1 2" key="1">
    <citation type="submission" date="2019-02" db="EMBL/GenBank/DDBJ databases">
        <title>Deep-cultivation of Planctomycetes and their phenomic and genomic characterization uncovers novel biology.</title>
        <authorList>
            <person name="Wiegand S."/>
            <person name="Jogler M."/>
            <person name="Boedeker C."/>
            <person name="Pinto D."/>
            <person name="Vollmers J."/>
            <person name="Rivas-Marin E."/>
            <person name="Kohn T."/>
            <person name="Peeters S.H."/>
            <person name="Heuer A."/>
            <person name="Rast P."/>
            <person name="Oberbeckmann S."/>
            <person name="Bunk B."/>
            <person name="Jeske O."/>
            <person name="Meyerdierks A."/>
            <person name="Storesund J.E."/>
            <person name="Kallscheuer N."/>
            <person name="Luecker S."/>
            <person name="Lage O.M."/>
            <person name="Pohl T."/>
            <person name="Merkel B.J."/>
            <person name="Hornburger P."/>
            <person name="Mueller R.-W."/>
            <person name="Bruemmer F."/>
            <person name="Labrenz M."/>
            <person name="Spormann A.M."/>
            <person name="Op den Camp H."/>
            <person name="Overmann J."/>
            <person name="Amann R."/>
            <person name="Jetten M.S.M."/>
            <person name="Mascher T."/>
            <person name="Medema M.H."/>
            <person name="Devos D.P."/>
            <person name="Kaster A.-K."/>
            <person name="Ovreas L."/>
            <person name="Rohde M."/>
            <person name="Galperin M.Y."/>
            <person name="Jogler C."/>
        </authorList>
    </citation>
    <scope>NUCLEOTIDE SEQUENCE [LARGE SCALE GENOMIC DNA]</scope>
    <source>
        <strain evidence="1 2">Pan181</strain>
    </source>
</reference>
<evidence type="ECO:0000313" key="1">
    <source>
        <dbReference type="EMBL" id="QDU57930.1"/>
    </source>
</evidence>
<gene>
    <name evidence="1" type="ORF">Pan181_41530</name>
</gene>
<name>A0A518AT80_9BACT</name>
<protein>
    <submittedName>
        <fullName evidence="1">Uncharacterized protein</fullName>
    </submittedName>
</protein>
<evidence type="ECO:0000313" key="2">
    <source>
        <dbReference type="Proteomes" id="UP000315750"/>
    </source>
</evidence>
<dbReference type="AlphaFoldDB" id="A0A518AT80"/>
<keyword evidence="2" id="KW-1185">Reference proteome</keyword>
<accession>A0A518AT80</accession>
<proteinExistence type="predicted"/>
<dbReference type="EMBL" id="CP036278">
    <property type="protein sequence ID" value="QDU57930.1"/>
    <property type="molecule type" value="Genomic_DNA"/>
</dbReference>